<dbReference type="AlphaFoldDB" id="A0A939JN14"/>
<feature type="transmembrane region" description="Helical" evidence="1">
    <location>
        <begin position="81"/>
        <end position="102"/>
    </location>
</feature>
<organism evidence="2 3">
    <name type="scientific">Streptomyces triculaminicus</name>
    <dbReference type="NCBI Taxonomy" id="2816232"/>
    <lineage>
        <taxon>Bacteria</taxon>
        <taxon>Bacillati</taxon>
        <taxon>Actinomycetota</taxon>
        <taxon>Actinomycetes</taxon>
        <taxon>Kitasatosporales</taxon>
        <taxon>Streptomycetaceae</taxon>
        <taxon>Streptomyces</taxon>
    </lineage>
</organism>
<dbReference type="EMBL" id="JAFMOF010000003">
    <property type="protein sequence ID" value="MBO0654806.1"/>
    <property type="molecule type" value="Genomic_DNA"/>
</dbReference>
<gene>
    <name evidence="2" type="ORF">J1792_19105</name>
</gene>
<sequence>MTPRGIDSRLIVPGAALGGAAIGWAGLEILRWADHAESRVCRKDPLQGCLTLYPLMGLTGWTAVSLLGLVILLWVLKVRPLALGVTTCMVVSLCTMMLWAEVGALERSWVFYLLSAAGPGLVAALRSPHMRRPAAIGLMALVTAFLVWAAWTTAH</sequence>
<evidence type="ECO:0000313" key="3">
    <source>
        <dbReference type="Proteomes" id="UP000664781"/>
    </source>
</evidence>
<feature type="transmembrane region" description="Helical" evidence="1">
    <location>
        <begin position="134"/>
        <end position="151"/>
    </location>
</feature>
<reference evidence="2" key="1">
    <citation type="submission" date="2021-03" db="EMBL/GenBank/DDBJ databases">
        <title>Streptomyces strains.</title>
        <authorList>
            <person name="Lund M.B."/>
            <person name="Toerring T."/>
        </authorList>
    </citation>
    <scope>NUCLEOTIDE SEQUENCE</scope>
    <source>
        <strain evidence="2">JCM 4242</strain>
    </source>
</reference>
<keyword evidence="1" id="KW-0812">Transmembrane</keyword>
<dbReference type="RefSeq" id="WP_207247887.1">
    <property type="nucleotide sequence ID" value="NZ_JAFMOF010000003.1"/>
</dbReference>
<name>A0A939JN14_9ACTN</name>
<feature type="transmembrane region" description="Helical" evidence="1">
    <location>
        <begin position="12"/>
        <end position="33"/>
    </location>
</feature>
<protein>
    <submittedName>
        <fullName evidence="2">Uncharacterized protein</fullName>
    </submittedName>
</protein>
<evidence type="ECO:0000256" key="1">
    <source>
        <dbReference type="SAM" id="Phobius"/>
    </source>
</evidence>
<keyword evidence="3" id="KW-1185">Reference proteome</keyword>
<feature type="transmembrane region" description="Helical" evidence="1">
    <location>
        <begin position="108"/>
        <end position="125"/>
    </location>
</feature>
<accession>A0A939JN14</accession>
<keyword evidence="1" id="KW-1133">Transmembrane helix</keyword>
<feature type="transmembrane region" description="Helical" evidence="1">
    <location>
        <begin position="53"/>
        <end position="74"/>
    </location>
</feature>
<dbReference type="Proteomes" id="UP000664781">
    <property type="component" value="Unassembled WGS sequence"/>
</dbReference>
<proteinExistence type="predicted"/>
<keyword evidence="1" id="KW-0472">Membrane</keyword>
<comment type="caution">
    <text evidence="2">The sequence shown here is derived from an EMBL/GenBank/DDBJ whole genome shotgun (WGS) entry which is preliminary data.</text>
</comment>
<evidence type="ECO:0000313" key="2">
    <source>
        <dbReference type="EMBL" id="MBO0654806.1"/>
    </source>
</evidence>